<protein>
    <submittedName>
        <fullName evidence="3">DNA topoisomerase IB</fullName>
    </submittedName>
</protein>
<dbReference type="Gene3D" id="3.90.15.10">
    <property type="entry name" value="Topoisomerase I, Chain A, domain 3"/>
    <property type="match status" value="1"/>
</dbReference>
<feature type="domain" description="DNA topoisomerase IB N-terminal" evidence="2">
    <location>
        <begin position="24"/>
        <end position="61"/>
    </location>
</feature>
<evidence type="ECO:0000313" key="4">
    <source>
        <dbReference type="Proteomes" id="UP000757540"/>
    </source>
</evidence>
<gene>
    <name evidence="3" type="ORF">HDG69_001252</name>
</gene>
<name>A0ABX2A1Z1_9MICO</name>
<dbReference type="Pfam" id="PF21338">
    <property type="entry name" value="Top1B_N_bact"/>
    <property type="match status" value="1"/>
</dbReference>
<proteinExistence type="predicted"/>
<feature type="compositionally biased region" description="Basic and acidic residues" evidence="1">
    <location>
        <begin position="7"/>
        <end position="23"/>
    </location>
</feature>
<comment type="caution">
    <text evidence="3">The sequence shown here is derived from an EMBL/GenBank/DDBJ whole genome shotgun (WGS) entry which is preliminary data.</text>
</comment>
<dbReference type="InterPro" id="IPR011010">
    <property type="entry name" value="DNA_brk_join_enz"/>
</dbReference>
<evidence type="ECO:0000313" key="3">
    <source>
        <dbReference type="EMBL" id="NOV96699.1"/>
    </source>
</evidence>
<dbReference type="EMBL" id="JABEZU010000001">
    <property type="protein sequence ID" value="NOV96699.1"/>
    <property type="molecule type" value="Genomic_DNA"/>
</dbReference>
<dbReference type="RefSeq" id="WP_171782844.1">
    <property type="nucleotide sequence ID" value="NZ_BAAAML010000002.1"/>
</dbReference>
<evidence type="ECO:0000259" key="2">
    <source>
        <dbReference type="Pfam" id="PF21338"/>
    </source>
</evidence>
<sequence>MRLRRSSPSDRGHPRRPEGDGRVFLDVDGMPLTDLDEIARRHGLAVPPAGRDVWICARRYGSDGLATLRREHVRVHRDGNVLLRYPARSGQQRQTVVHDQEVAQLVSTLERRRGGTDLLAWRDESRPRRWHDVTSAERAVLELLG</sequence>
<evidence type="ECO:0000256" key="1">
    <source>
        <dbReference type="SAM" id="MobiDB-lite"/>
    </source>
</evidence>
<keyword evidence="4" id="KW-1185">Reference proteome</keyword>
<dbReference type="InterPro" id="IPR014711">
    <property type="entry name" value="TopoI_cat_a-hlx-sub_euk"/>
</dbReference>
<feature type="region of interest" description="Disordered" evidence="1">
    <location>
        <begin position="1"/>
        <end position="23"/>
    </location>
</feature>
<dbReference type="Proteomes" id="UP000757540">
    <property type="component" value="Unassembled WGS sequence"/>
</dbReference>
<accession>A0ABX2A1Z1</accession>
<reference evidence="3 4" key="1">
    <citation type="submission" date="2020-05" db="EMBL/GenBank/DDBJ databases">
        <title>Genomic Encyclopedia of Type Strains, Phase III (KMG-III): the genomes of soil and plant-associated and newly described type strains.</title>
        <authorList>
            <person name="Whitman W."/>
        </authorList>
    </citation>
    <scope>NUCLEOTIDE SEQUENCE [LARGE SCALE GENOMIC DNA]</scope>
    <source>
        <strain evidence="3 4">KCTC 19046</strain>
    </source>
</reference>
<dbReference type="InterPro" id="IPR049331">
    <property type="entry name" value="Top1B_N_bact"/>
</dbReference>
<organism evidence="3 4">
    <name type="scientific">Isoptericola halotolerans</name>
    <dbReference type="NCBI Taxonomy" id="300560"/>
    <lineage>
        <taxon>Bacteria</taxon>
        <taxon>Bacillati</taxon>
        <taxon>Actinomycetota</taxon>
        <taxon>Actinomycetes</taxon>
        <taxon>Micrococcales</taxon>
        <taxon>Promicromonosporaceae</taxon>
        <taxon>Isoptericola</taxon>
    </lineage>
</organism>
<dbReference type="SUPFAM" id="SSF56349">
    <property type="entry name" value="DNA breaking-rejoining enzymes"/>
    <property type="match status" value="1"/>
</dbReference>